<dbReference type="InterPro" id="IPR006045">
    <property type="entry name" value="Cupin_1"/>
</dbReference>
<evidence type="ECO:0000256" key="6">
    <source>
        <dbReference type="SAM" id="MobiDB-lite"/>
    </source>
</evidence>
<feature type="signal peptide" evidence="7">
    <location>
        <begin position="1"/>
        <end position="20"/>
    </location>
</feature>
<dbReference type="PROSITE" id="PS00725">
    <property type="entry name" value="GERMIN"/>
    <property type="match status" value="1"/>
</dbReference>
<dbReference type="AlphaFoldDB" id="A0A9P3FW57"/>
<dbReference type="InterPro" id="IPR014710">
    <property type="entry name" value="RmlC-like_jellyroll"/>
</dbReference>
<dbReference type="InterPro" id="IPR001929">
    <property type="entry name" value="Germin"/>
</dbReference>
<feature type="compositionally biased region" description="Polar residues" evidence="6">
    <location>
        <begin position="223"/>
        <end position="241"/>
    </location>
</feature>
<keyword evidence="5" id="KW-0464">Manganese</keyword>
<dbReference type="OrthoDB" id="1921208at2759"/>
<feature type="compositionally biased region" description="Low complexity" evidence="6">
    <location>
        <begin position="242"/>
        <end position="251"/>
    </location>
</feature>
<evidence type="ECO:0000256" key="5">
    <source>
        <dbReference type="ARBA" id="ARBA00023211"/>
    </source>
</evidence>
<dbReference type="Proteomes" id="UP000703269">
    <property type="component" value="Unassembled WGS sequence"/>
</dbReference>
<gene>
    <name evidence="9" type="ORF">PsYK624_002780</name>
</gene>
<dbReference type="EMBL" id="BPQB01000001">
    <property type="protein sequence ID" value="GJE84202.1"/>
    <property type="molecule type" value="Genomic_DNA"/>
</dbReference>
<name>A0A9P3FW57_9APHY</name>
<dbReference type="GO" id="GO:0005576">
    <property type="term" value="C:extracellular region"/>
    <property type="evidence" value="ECO:0007669"/>
    <property type="project" value="UniProtKB-SubCell"/>
</dbReference>
<keyword evidence="3" id="KW-0964">Secreted</keyword>
<evidence type="ECO:0000256" key="4">
    <source>
        <dbReference type="ARBA" id="ARBA00022723"/>
    </source>
</evidence>
<keyword evidence="10" id="KW-1185">Reference proteome</keyword>
<dbReference type="InterPro" id="IPR019780">
    <property type="entry name" value="Germin_Mn-BS"/>
</dbReference>
<evidence type="ECO:0000313" key="10">
    <source>
        <dbReference type="Proteomes" id="UP000703269"/>
    </source>
</evidence>
<evidence type="ECO:0000256" key="7">
    <source>
        <dbReference type="SAM" id="SignalP"/>
    </source>
</evidence>
<keyword evidence="4" id="KW-0479">Metal-binding</keyword>
<comment type="similarity">
    <text evidence="2">Belongs to the germin family.</text>
</comment>
<feature type="chain" id="PRO_5040415716" evidence="7">
    <location>
        <begin position="21"/>
        <end position="281"/>
    </location>
</feature>
<evidence type="ECO:0000259" key="8">
    <source>
        <dbReference type="SMART" id="SM00835"/>
    </source>
</evidence>
<evidence type="ECO:0000313" key="9">
    <source>
        <dbReference type="EMBL" id="GJE84202.1"/>
    </source>
</evidence>
<comment type="subcellular location">
    <subcellularLocation>
        <location evidence="1">Secreted</location>
    </subcellularLocation>
</comment>
<dbReference type="Pfam" id="PF00190">
    <property type="entry name" value="Cupin_1"/>
    <property type="match status" value="1"/>
</dbReference>
<dbReference type="Gene3D" id="2.60.120.10">
    <property type="entry name" value="Jelly Rolls"/>
    <property type="match status" value="1"/>
</dbReference>
<feature type="domain" description="Cupin type-1" evidence="8">
    <location>
        <begin position="49"/>
        <end position="196"/>
    </location>
</feature>
<accession>A0A9P3FW57</accession>
<organism evidence="9 10">
    <name type="scientific">Phanerochaete sordida</name>
    <dbReference type="NCBI Taxonomy" id="48140"/>
    <lineage>
        <taxon>Eukaryota</taxon>
        <taxon>Fungi</taxon>
        <taxon>Dikarya</taxon>
        <taxon>Basidiomycota</taxon>
        <taxon>Agaricomycotina</taxon>
        <taxon>Agaricomycetes</taxon>
        <taxon>Polyporales</taxon>
        <taxon>Phanerochaetaceae</taxon>
        <taxon>Phanerochaete</taxon>
    </lineage>
</organism>
<evidence type="ECO:0000256" key="1">
    <source>
        <dbReference type="ARBA" id="ARBA00004613"/>
    </source>
</evidence>
<dbReference type="SUPFAM" id="SSF51182">
    <property type="entry name" value="RmlC-like cupins"/>
    <property type="match status" value="1"/>
</dbReference>
<comment type="caution">
    <text evidence="9">The sequence shown here is derived from an EMBL/GenBank/DDBJ whole genome shotgun (WGS) entry which is preliminary data.</text>
</comment>
<proteinExistence type="inferred from homology"/>
<dbReference type="PANTHER" id="PTHR31238">
    <property type="entry name" value="GERMIN-LIKE PROTEIN SUBFAMILY 3 MEMBER 3"/>
    <property type="match status" value="1"/>
</dbReference>
<dbReference type="InterPro" id="IPR011051">
    <property type="entry name" value="RmlC_Cupin_sf"/>
</dbReference>
<evidence type="ECO:0000256" key="3">
    <source>
        <dbReference type="ARBA" id="ARBA00022525"/>
    </source>
</evidence>
<feature type="region of interest" description="Disordered" evidence="6">
    <location>
        <begin position="222"/>
        <end position="251"/>
    </location>
</feature>
<dbReference type="SMART" id="SM00835">
    <property type="entry name" value="Cupin_1"/>
    <property type="match status" value="1"/>
</dbReference>
<sequence length="281" mass="28913">MPSFAVLFALAAAAVTSVHADVAATVASLKTATNTVAQVNLLQDQDFVFDFFNATSGVSKGAGGHAVAASVSNFPALVGQGVAMTVGFLEPCGMNTPHTHPRATEILYSVNGTLTSGTIGENGSRFVFNTINPGQATVFPMGSVHYQSNEGCEPMTFVSAFNYEDPGTLSIAQRYLGLPPDVVAASLGNLGVEEVVGIEALLPDNFALGRDECLQRCGLARGTQPSTQRQPRVSGNALPQETSSAASASASASASATVSVASASASAAKREFVPVQARRRD</sequence>
<dbReference type="CDD" id="cd02241">
    <property type="entry name" value="cupin_OxOx"/>
    <property type="match status" value="1"/>
</dbReference>
<protein>
    <submittedName>
        <fullName evidence="9">RmlC-like cupin</fullName>
    </submittedName>
</protein>
<dbReference type="GO" id="GO:0030145">
    <property type="term" value="F:manganese ion binding"/>
    <property type="evidence" value="ECO:0007669"/>
    <property type="project" value="InterPro"/>
</dbReference>
<dbReference type="PRINTS" id="PR00325">
    <property type="entry name" value="GERMIN"/>
</dbReference>
<evidence type="ECO:0000256" key="2">
    <source>
        <dbReference type="ARBA" id="ARBA00007456"/>
    </source>
</evidence>
<reference evidence="9 10" key="1">
    <citation type="submission" date="2021-08" db="EMBL/GenBank/DDBJ databases">
        <title>Draft Genome Sequence of Phanerochaete sordida strain YK-624.</title>
        <authorList>
            <person name="Mori T."/>
            <person name="Dohra H."/>
            <person name="Suzuki T."/>
            <person name="Kawagishi H."/>
            <person name="Hirai H."/>
        </authorList>
    </citation>
    <scope>NUCLEOTIDE SEQUENCE [LARGE SCALE GENOMIC DNA]</scope>
    <source>
        <strain evidence="9 10">YK-624</strain>
    </source>
</reference>
<keyword evidence="7" id="KW-0732">Signal</keyword>